<feature type="non-terminal residue" evidence="1">
    <location>
        <position position="1"/>
    </location>
</feature>
<evidence type="ECO:0000313" key="2">
    <source>
        <dbReference type="Proteomes" id="UP000053676"/>
    </source>
</evidence>
<sequence length="187" mass="21393">ATARLRQPVADQHDAHAAFAQLPREREERVRLRVGERRGRLVHDQHPCFGHQRLGNFHQLLFAHPQRPDQLVGVRAKAQLAKYAARRRAHGAPVGKAPARARFLAEEYVVDRGERVDKVQLLVNDRDPCVDCVVDAREARGHASHAYRAAVRRIQPAQHLHQARFARAVLADERMHLARHDIEVYAR</sequence>
<dbReference type="AlphaFoldDB" id="W2SPT9"/>
<name>W2SPT9_NECAM</name>
<reference evidence="2" key="1">
    <citation type="journal article" date="2014" name="Nat. Genet.">
        <title>Genome of the human hookworm Necator americanus.</title>
        <authorList>
            <person name="Tang Y.T."/>
            <person name="Gao X."/>
            <person name="Rosa B.A."/>
            <person name="Abubucker S."/>
            <person name="Hallsworth-Pepin K."/>
            <person name="Martin J."/>
            <person name="Tyagi R."/>
            <person name="Heizer E."/>
            <person name="Zhang X."/>
            <person name="Bhonagiri-Palsikar V."/>
            <person name="Minx P."/>
            <person name="Warren W.C."/>
            <person name="Wang Q."/>
            <person name="Zhan B."/>
            <person name="Hotez P.J."/>
            <person name="Sternberg P.W."/>
            <person name="Dougall A."/>
            <person name="Gaze S.T."/>
            <person name="Mulvenna J."/>
            <person name="Sotillo J."/>
            <person name="Ranganathan S."/>
            <person name="Rabelo E.M."/>
            <person name="Wilson R.K."/>
            <person name="Felgner P.L."/>
            <person name="Bethony J."/>
            <person name="Hawdon J.M."/>
            <person name="Gasser R.B."/>
            <person name="Loukas A."/>
            <person name="Mitreva M."/>
        </authorList>
    </citation>
    <scope>NUCLEOTIDE SEQUENCE [LARGE SCALE GENOMIC DNA]</scope>
</reference>
<gene>
    <name evidence="1" type="ORF">NECAME_19279</name>
</gene>
<accession>W2SPT9</accession>
<dbReference type="KEGG" id="nai:NECAME_19279"/>
<evidence type="ECO:0000313" key="1">
    <source>
        <dbReference type="EMBL" id="ETN71543.1"/>
    </source>
</evidence>
<dbReference type="EMBL" id="KI667846">
    <property type="protein sequence ID" value="ETN71543.1"/>
    <property type="molecule type" value="Genomic_DNA"/>
</dbReference>
<protein>
    <submittedName>
        <fullName evidence="1">Uncharacterized protein</fullName>
    </submittedName>
</protein>
<proteinExistence type="predicted"/>
<dbReference type="AntiFam" id="ANF00095">
    <property type="entry name" value="Shadow ORF (opposite ABC transporters)"/>
</dbReference>
<keyword evidence="2" id="KW-1185">Reference proteome</keyword>
<organism evidence="1 2">
    <name type="scientific">Necator americanus</name>
    <name type="common">Human hookworm</name>
    <dbReference type="NCBI Taxonomy" id="51031"/>
    <lineage>
        <taxon>Eukaryota</taxon>
        <taxon>Metazoa</taxon>
        <taxon>Ecdysozoa</taxon>
        <taxon>Nematoda</taxon>
        <taxon>Chromadorea</taxon>
        <taxon>Rhabditida</taxon>
        <taxon>Rhabditina</taxon>
        <taxon>Rhabditomorpha</taxon>
        <taxon>Strongyloidea</taxon>
        <taxon>Ancylostomatidae</taxon>
        <taxon>Bunostominae</taxon>
        <taxon>Necator</taxon>
    </lineage>
</organism>
<dbReference type="Proteomes" id="UP000053676">
    <property type="component" value="Unassembled WGS sequence"/>
</dbReference>